<keyword evidence="7" id="KW-1185">Reference proteome</keyword>
<dbReference type="Pfam" id="PF16113">
    <property type="entry name" value="ECH_2"/>
    <property type="match status" value="2"/>
</dbReference>
<dbReference type="GeneID" id="25338838"/>
<feature type="region of interest" description="Disordered" evidence="4">
    <location>
        <begin position="15"/>
        <end position="105"/>
    </location>
</feature>
<keyword evidence="3 6" id="KW-0378">Hydrolase</keyword>
<dbReference type="VEuPathDB" id="ToxoDB:EMWEY_00048520"/>
<dbReference type="PANTHER" id="PTHR43176:SF3">
    <property type="entry name" value="3-HYDROXYISOBUTYRYL-COA HYDROLASE, MITOCHONDRIAL"/>
    <property type="match status" value="1"/>
</dbReference>
<protein>
    <recommendedName>
        <fullName evidence="2">3-hydroxyisobutyryl-CoA hydrolase</fullName>
        <ecNumber evidence="2">3.1.2.4</ecNumber>
    </recommendedName>
</protein>
<comment type="catalytic activity">
    <reaction evidence="1">
        <text>3-hydroxy-2-methylpropanoyl-CoA + H2O = 3-hydroxy-2-methylpropanoate + CoA + H(+)</text>
        <dbReference type="Rhea" id="RHEA:20888"/>
        <dbReference type="ChEBI" id="CHEBI:11805"/>
        <dbReference type="ChEBI" id="CHEBI:15377"/>
        <dbReference type="ChEBI" id="CHEBI:15378"/>
        <dbReference type="ChEBI" id="CHEBI:57287"/>
        <dbReference type="ChEBI" id="CHEBI:57340"/>
        <dbReference type="EC" id="3.1.2.4"/>
    </reaction>
</comment>
<feature type="region of interest" description="Disordered" evidence="4">
    <location>
        <begin position="414"/>
        <end position="441"/>
    </location>
</feature>
<dbReference type="Proteomes" id="UP000030763">
    <property type="component" value="Unassembled WGS sequence"/>
</dbReference>
<dbReference type="OrthoDB" id="1737613at2759"/>
<dbReference type="EC" id="3.1.2.4" evidence="2"/>
<feature type="compositionally biased region" description="Low complexity" evidence="4">
    <location>
        <begin position="79"/>
        <end position="104"/>
    </location>
</feature>
<feature type="domain" description="Enoyl-CoA hydratase/isomerase" evidence="5">
    <location>
        <begin position="442"/>
        <end position="505"/>
    </location>
</feature>
<evidence type="ECO:0000259" key="5">
    <source>
        <dbReference type="Pfam" id="PF16113"/>
    </source>
</evidence>
<dbReference type="InterPro" id="IPR045004">
    <property type="entry name" value="ECH_dom"/>
</dbReference>
<evidence type="ECO:0000313" key="7">
    <source>
        <dbReference type="Proteomes" id="UP000030763"/>
    </source>
</evidence>
<dbReference type="OMA" id="YPENFKE"/>
<dbReference type="AlphaFoldDB" id="U6M6W8"/>
<dbReference type="CDD" id="cd06558">
    <property type="entry name" value="crotonase-like"/>
    <property type="match status" value="1"/>
</dbReference>
<dbReference type="InterPro" id="IPR032259">
    <property type="entry name" value="HIBYL-CoA-H"/>
</dbReference>
<feature type="compositionally biased region" description="Polar residues" evidence="4">
    <location>
        <begin position="69"/>
        <end position="78"/>
    </location>
</feature>
<dbReference type="PANTHER" id="PTHR43176">
    <property type="entry name" value="3-HYDROXYISOBUTYRYL-COA HYDROLASE-RELATED"/>
    <property type="match status" value="1"/>
</dbReference>
<gene>
    <name evidence="6" type="ORF">EMWEY_00048520</name>
</gene>
<sequence length="516" mass="55815">MKALRGGLRANTNVRLGGLWGFSPPAAMPQKRLQNQQQQQQEQQRQRTGQRQSPTCVPAAGRPMGIASGDSTINSVRCSSSATTNSNNESSSSNGNSSSSTSHSLAGGDLLVEKRRGPLGGPPVYTVTLNRPRRLNALSLPLLQQLQQLLLSIEQKEAKNALIILRGEGKQAFCAGGDVRAIAASSSESAISFFSLEYSFDLYLAQQQGPPVVALWDGIVFGGGVGLTVHGGLRVCTENTLFSMPEVHIGLFPDAGMTQAFADVRPRGLGLFLALTGERLRAADLIQTGFATHYLPSAHLPEAIARLQEGPPPRADPKSWASRVLEEVRKGAPTGAPATPPEQERLLQPQFLQFLERYFANAESLQSLVTALEENSNCCSWCRKTLSEMQRACPLSLAVSFKAIRDRENATAAATAARTTTSARGVLEGTPVPGQQKQQEHQQQRLQLLREALQVELVLMGNMAAVSCANFREGVRALLIDKDKKPQWQPNSLKGVSEDAVSQLFQWKAPLPLARL</sequence>
<feature type="compositionally biased region" description="Low complexity" evidence="4">
    <location>
        <begin position="414"/>
        <end position="424"/>
    </location>
</feature>
<organism evidence="6 7">
    <name type="scientific">Eimeria maxima</name>
    <name type="common">Coccidian parasite</name>
    <dbReference type="NCBI Taxonomy" id="5804"/>
    <lineage>
        <taxon>Eukaryota</taxon>
        <taxon>Sar</taxon>
        <taxon>Alveolata</taxon>
        <taxon>Apicomplexa</taxon>
        <taxon>Conoidasida</taxon>
        <taxon>Coccidia</taxon>
        <taxon>Eucoccidiorida</taxon>
        <taxon>Eimeriorina</taxon>
        <taxon>Eimeriidae</taxon>
        <taxon>Eimeria</taxon>
    </lineage>
</organism>
<proteinExistence type="predicted"/>
<dbReference type="Gene3D" id="3.90.226.10">
    <property type="entry name" value="2-enoyl-CoA Hydratase, Chain A, domain 1"/>
    <property type="match status" value="1"/>
</dbReference>
<dbReference type="GO" id="GO:0006574">
    <property type="term" value="P:L-valine catabolic process"/>
    <property type="evidence" value="ECO:0007669"/>
    <property type="project" value="TreeGrafter"/>
</dbReference>
<accession>U6M6W8</accession>
<feature type="domain" description="Enoyl-CoA hydratase/isomerase" evidence="5">
    <location>
        <begin position="126"/>
        <end position="414"/>
    </location>
</feature>
<reference evidence="6" key="1">
    <citation type="submission" date="2013-10" db="EMBL/GenBank/DDBJ databases">
        <title>Genomic analysis of the causative agents of coccidiosis in chickens.</title>
        <authorList>
            <person name="Reid A.J."/>
            <person name="Blake D."/>
            <person name="Billington K."/>
            <person name="Browne H."/>
            <person name="Dunn M."/>
            <person name="Hung S."/>
            <person name="Kawahara F."/>
            <person name="Miranda-Saavedra D."/>
            <person name="Mourier T."/>
            <person name="Nagra H."/>
            <person name="Otto T.D."/>
            <person name="Rawlings N."/>
            <person name="Sanchez A."/>
            <person name="Sanders M."/>
            <person name="Subramaniam C."/>
            <person name="Tay Y."/>
            <person name="Dear P."/>
            <person name="Doerig C."/>
            <person name="Gruber A."/>
            <person name="Parkinson J."/>
            <person name="Shirley M."/>
            <person name="Wan K.L."/>
            <person name="Berriman M."/>
            <person name="Tomley F."/>
            <person name="Pain A."/>
        </authorList>
    </citation>
    <scope>NUCLEOTIDE SEQUENCE [LARGE SCALE GENOMIC DNA]</scope>
    <source>
        <strain evidence="6">Weybridge</strain>
    </source>
</reference>
<reference evidence="6" key="2">
    <citation type="submission" date="2013-10" db="EMBL/GenBank/DDBJ databases">
        <authorList>
            <person name="Aslett M."/>
        </authorList>
    </citation>
    <scope>NUCLEOTIDE SEQUENCE [LARGE SCALE GENOMIC DNA]</scope>
    <source>
        <strain evidence="6">Weybridge</strain>
    </source>
</reference>
<dbReference type="InterPro" id="IPR029045">
    <property type="entry name" value="ClpP/crotonase-like_dom_sf"/>
</dbReference>
<dbReference type="SUPFAM" id="SSF52096">
    <property type="entry name" value="ClpP/crotonase"/>
    <property type="match status" value="1"/>
</dbReference>
<feature type="compositionally biased region" description="Low complexity" evidence="4">
    <location>
        <begin position="30"/>
        <end position="52"/>
    </location>
</feature>
<evidence type="ECO:0000256" key="3">
    <source>
        <dbReference type="ARBA" id="ARBA00022801"/>
    </source>
</evidence>
<evidence type="ECO:0000256" key="4">
    <source>
        <dbReference type="SAM" id="MobiDB-lite"/>
    </source>
</evidence>
<dbReference type="RefSeq" id="XP_013334840.1">
    <property type="nucleotide sequence ID" value="XM_013479386.1"/>
</dbReference>
<evidence type="ECO:0000256" key="2">
    <source>
        <dbReference type="ARBA" id="ARBA00011915"/>
    </source>
</evidence>
<evidence type="ECO:0000256" key="1">
    <source>
        <dbReference type="ARBA" id="ARBA00001709"/>
    </source>
</evidence>
<evidence type="ECO:0000313" key="6">
    <source>
        <dbReference type="EMBL" id="CDJ58194.1"/>
    </source>
</evidence>
<name>U6M6W8_EIMMA</name>
<dbReference type="GO" id="GO:0003860">
    <property type="term" value="F:3-hydroxyisobutyryl-CoA hydrolase activity"/>
    <property type="evidence" value="ECO:0007669"/>
    <property type="project" value="UniProtKB-EC"/>
</dbReference>
<dbReference type="EMBL" id="HG719520">
    <property type="protein sequence ID" value="CDJ58194.1"/>
    <property type="molecule type" value="Genomic_DNA"/>
</dbReference>